<dbReference type="PANTHER" id="PTHR42988">
    <property type="entry name" value="PHOSPHOHYDROLASE"/>
    <property type="match status" value="1"/>
</dbReference>
<evidence type="ECO:0000259" key="5">
    <source>
        <dbReference type="Pfam" id="PF00149"/>
    </source>
</evidence>
<keyword evidence="1" id="KW-0479">Metal-binding</keyword>
<dbReference type="EMBL" id="CP027666">
    <property type="protein sequence ID" value="AVO34833.1"/>
    <property type="molecule type" value="Genomic_DNA"/>
</dbReference>
<name>A0A2S0MGJ4_9BURK</name>
<keyword evidence="7" id="KW-1185">Reference proteome</keyword>
<comment type="similarity">
    <text evidence="4">Belongs to the cyclic nucleotide phosphodiesterase class-III family.</text>
</comment>
<feature type="domain" description="Calcineurin-like phosphoesterase" evidence="5">
    <location>
        <begin position="2"/>
        <end position="196"/>
    </location>
</feature>
<accession>A0A2S0MGJ4</accession>
<dbReference type="PANTHER" id="PTHR42988:SF2">
    <property type="entry name" value="CYCLIC NUCLEOTIDE PHOSPHODIESTERASE CBUA0032-RELATED"/>
    <property type="match status" value="1"/>
</dbReference>
<dbReference type="InterPro" id="IPR029052">
    <property type="entry name" value="Metallo-depent_PP-like"/>
</dbReference>
<dbReference type="Pfam" id="PF00149">
    <property type="entry name" value="Metallophos"/>
    <property type="match status" value="1"/>
</dbReference>
<evidence type="ECO:0000313" key="7">
    <source>
        <dbReference type="Proteomes" id="UP000239709"/>
    </source>
</evidence>
<dbReference type="RefSeq" id="WP_106703383.1">
    <property type="nucleotide sequence ID" value="NZ_CP027666.1"/>
</dbReference>
<evidence type="ECO:0000256" key="4">
    <source>
        <dbReference type="ARBA" id="ARBA00025742"/>
    </source>
</evidence>
<dbReference type="GO" id="GO:0046872">
    <property type="term" value="F:metal ion binding"/>
    <property type="evidence" value="ECO:0007669"/>
    <property type="project" value="UniProtKB-KW"/>
</dbReference>
<keyword evidence="6" id="KW-0540">Nuclease</keyword>
<gene>
    <name evidence="6" type="ORF">C6570_11785</name>
</gene>
<keyword evidence="3" id="KW-0408">Iron</keyword>
<evidence type="ECO:0000256" key="1">
    <source>
        <dbReference type="ARBA" id="ARBA00022723"/>
    </source>
</evidence>
<dbReference type="SUPFAM" id="SSF56300">
    <property type="entry name" value="Metallo-dependent phosphatases"/>
    <property type="match status" value="1"/>
</dbReference>
<evidence type="ECO:0000256" key="3">
    <source>
        <dbReference type="ARBA" id="ARBA00023004"/>
    </source>
</evidence>
<dbReference type="InterPro" id="IPR004843">
    <property type="entry name" value="Calcineurin-like_PHP"/>
</dbReference>
<sequence length="268" mass="29413">MILHLTDPHFGTERPEVVQGLLALAEHRRPRLIVVSGDITQRARSGQFAAAHRFLNQLCAASGVDPRAGMLVIPGNHDLPLFNLPIRLADPYGPYARWFGSQLEPTVAGDGVCLLGVNATRPWRHKHGELSSAQIARVADRLGRCDANALKVIVTHQPLFAVEADDLNDLVRGHCVARRRWAEAGADLLLAGHTHQSFVAPLPAPLNGTWVVQTGTAVSRRTRDRVPNSVHLIRHRDMPAGQRACVERWDWDGATAFQPTAETVIPAR</sequence>
<reference evidence="6 7" key="1">
    <citation type="submission" date="2018-03" db="EMBL/GenBank/DDBJ databases">
        <title>Genome sequencing of Ottowia sp.</title>
        <authorList>
            <person name="Kim S.-J."/>
            <person name="Heo J."/>
            <person name="Kwon S.-W."/>
        </authorList>
    </citation>
    <scope>NUCLEOTIDE SEQUENCE [LARGE SCALE GENOMIC DNA]</scope>
    <source>
        <strain evidence="6 7">KADR8-3</strain>
    </source>
</reference>
<proteinExistence type="inferred from homology"/>
<keyword evidence="6" id="KW-0269">Exonuclease</keyword>
<dbReference type="OrthoDB" id="9811542at2"/>
<dbReference type="GO" id="GO:0004527">
    <property type="term" value="F:exonuclease activity"/>
    <property type="evidence" value="ECO:0007669"/>
    <property type="project" value="UniProtKB-KW"/>
</dbReference>
<dbReference type="Proteomes" id="UP000239709">
    <property type="component" value="Chromosome"/>
</dbReference>
<organism evidence="6 7">
    <name type="scientific">Ottowia oryzae</name>
    <dbReference type="NCBI Taxonomy" id="2109914"/>
    <lineage>
        <taxon>Bacteria</taxon>
        <taxon>Pseudomonadati</taxon>
        <taxon>Pseudomonadota</taxon>
        <taxon>Betaproteobacteria</taxon>
        <taxon>Burkholderiales</taxon>
        <taxon>Comamonadaceae</taxon>
        <taxon>Ottowia</taxon>
    </lineage>
</organism>
<evidence type="ECO:0000256" key="2">
    <source>
        <dbReference type="ARBA" id="ARBA00022801"/>
    </source>
</evidence>
<dbReference type="InterPro" id="IPR050884">
    <property type="entry name" value="CNP_phosphodiesterase-III"/>
</dbReference>
<dbReference type="KEGG" id="otk:C6570_11785"/>
<evidence type="ECO:0000313" key="6">
    <source>
        <dbReference type="EMBL" id="AVO34833.1"/>
    </source>
</evidence>
<keyword evidence="2" id="KW-0378">Hydrolase</keyword>
<dbReference type="Gene3D" id="3.60.21.10">
    <property type="match status" value="1"/>
</dbReference>
<protein>
    <submittedName>
        <fullName evidence="6">DNA repair exonuclease</fullName>
    </submittedName>
</protein>
<dbReference type="AlphaFoldDB" id="A0A2S0MGJ4"/>